<reference evidence="4 5" key="1">
    <citation type="journal article" date="2016" name="Mol. Biol. Evol.">
        <title>Comparative Genomics of Early-Diverging Mushroom-Forming Fungi Provides Insights into the Origins of Lignocellulose Decay Capabilities.</title>
        <authorList>
            <person name="Nagy L.G."/>
            <person name="Riley R."/>
            <person name="Tritt A."/>
            <person name="Adam C."/>
            <person name="Daum C."/>
            <person name="Floudas D."/>
            <person name="Sun H."/>
            <person name="Yadav J.S."/>
            <person name="Pangilinan J."/>
            <person name="Larsson K.H."/>
            <person name="Matsuura K."/>
            <person name="Barry K."/>
            <person name="Labutti K."/>
            <person name="Kuo R."/>
            <person name="Ohm R.A."/>
            <person name="Bhattacharya S.S."/>
            <person name="Shirouzu T."/>
            <person name="Yoshinaga Y."/>
            <person name="Martin F.M."/>
            <person name="Grigoriev I.V."/>
            <person name="Hibbett D.S."/>
        </authorList>
    </citation>
    <scope>NUCLEOTIDE SEQUENCE [LARGE SCALE GENOMIC DNA]</scope>
    <source>
        <strain evidence="4 5">HHB12733</strain>
    </source>
</reference>
<dbReference type="GO" id="GO:0005737">
    <property type="term" value="C:cytoplasm"/>
    <property type="evidence" value="ECO:0007669"/>
    <property type="project" value="TreeGrafter"/>
</dbReference>
<gene>
    <name evidence="4" type="ORF">CALCODRAFT_521239</name>
</gene>
<dbReference type="GO" id="GO:0016853">
    <property type="term" value="F:isomerase activity"/>
    <property type="evidence" value="ECO:0007669"/>
    <property type="project" value="UniProtKB-KW"/>
</dbReference>
<dbReference type="PIRSF" id="PIRSF016184">
    <property type="entry name" value="PhzC_PhzF"/>
    <property type="match status" value="1"/>
</dbReference>
<evidence type="ECO:0000256" key="3">
    <source>
        <dbReference type="PIRSR" id="PIRSR016184-1"/>
    </source>
</evidence>
<evidence type="ECO:0000313" key="4">
    <source>
        <dbReference type="EMBL" id="KZT51665.1"/>
    </source>
</evidence>
<keyword evidence="2" id="KW-0413">Isomerase</keyword>
<organism evidence="4 5">
    <name type="scientific">Calocera cornea HHB12733</name>
    <dbReference type="NCBI Taxonomy" id="1353952"/>
    <lineage>
        <taxon>Eukaryota</taxon>
        <taxon>Fungi</taxon>
        <taxon>Dikarya</taxon>
        <taxon>Basidiomycota</taxon>
        <taxon>Agaricomycotina</taxon>
        <taxon>Dacrymycetes</taxon>
        <taxon>Dacrymycetales</taxon>
        <taxon>Dacrymycetaceae</taxon>
        <taxon>Calocera</taxon>
    </lineage>
</organism>
<name>A0A165CY84_9BASI</name>
<dbReference type="FunCoup" id="A0A165CY84">
    <property type="interactions" value="364"/>
</dbReference>
<dbReference type="Gene3D" id="3.10.310.10">
    <property type="entry name" value="Diaminopimelate Epimerase, Chain A, domain 1"/>
    <property type="match status" value="2"/>
</dbReference>
<dbReference type="InterPro" id="IPR003719">
    <property type="entry name" value="Phenazine_PhzF-like"/>
</dbReference>
<sequence>MGIQYTIVDAFTSKHYTGNPACVILLSSDTELSDAQRQLIAREFNLPETAYLVPRGRTPSDSADVRRYGLRWFTPEMEFPICGHATLASAHVLFTVTAGGTRTLKFDTLSGELSATSFAPTGAAADGREIEITLPAGRLYPVSVSVVDRAKDAMYAALGMDIEFRYFGAGEGVSYGAYLVVEVGGVMLEGLKINPGPLMAFADLYTTVILTSPSLDPTYAFVSRVFAPAEGIPEDPVTGSAHCLLAPYWSEKLGIPPGQELRARQASDSAEGGDPSESLRAPLGAFLDDLLFDADSLWNSVMTNVVAYEGCATMPRKCRINRGP</sequence>
<evidence type="ECO:0000256" key="1">
    <source>
        <dbReference type="ARBA" id="ARBA00008270"/>
    </source>
</evidence>
<dbReference type="PANTHER" id="PTHR13774:SF17">
    <property type="entry name" value="PHENAZINE BIOSYNTHESIS-LIKE DOMAIN-CONTAINING PROTEIN"/>
    <property type="match status" value="1"/>
</dbReference>
<dbReference type="PANTHER" id="PTHR13774">
    <property type="entry name" value="PHENAZINE BIOSYNTHESIS PROTEIN"/>
    <property type="match status" value="1"/>
</dbReference>
<dbReference type="Pfam" id="PF02567">
    <property type="entry name" value="PhzC-PhzF"/>
    <property type="match status" value="1"/>
</dbReference>
<dbReference type="SUPFAM" id="SSF54506">
    <property type="entry name" value="Diaminopimelate epimerase-like"/>
    <property type="match status" value="1"/>
</dbReference>
<dbReference type="NCBIfam" id="TIGR00654">
    <property type="entry name" value="PhzF_family"/>
    <property type="match status" value="1"/>
</dbReference>
<dbReference type="AlphaFoldDB" id="A0A165CY84"/>
<feature type="active site" evidence="3">
    <location>
        <position position="48"/>
    </location>
</feature>
<dbReference type="InParanoid" id="A0A165CY84"/>
<keyword evidence="5" id="KW-1185">Reference proteome</keyword>
<dbReference type="EMBL" id="KV424097">
    <property type="protein sequence ID" value="KZT51665.1"/>
    <property type="molecule type" value="Genomic_DNA"/>
</dbReference>
<dbReference type="STRING" id="1353952.A0A165CY84"/>
<dbReference type="Proteomes" id="UP000076842">
    <property type="component" value="Unassembled WGS sequence"/>
</dbReference>
<proteinExistence type="inferred from homology"/>
<accession>A0A165CY84</accession>
<protein>
    <submittedName>
        <fullName evidence="4">Diaminopimelate epimerase-like protein</fullName>
    </submittedName>
</protein>
<evidence type="ECO:0000256" key="2">
    <source>
        <dbReference type="ARBA" id="ARBA00023235"/>
    </source>
</evidence>
<comment type="similarity">
    <text evidence="1">Belongs to the PhzF family.</text>
</comment>
<dbReference type="OrthoDB" id="75169at2759"/>
<evidence type="ECO:0000313" key="5">
    <source>
        <dbReference type="Proteomes" id="UP000076842"/>
    </source>
</evidence>